<dbReference type="EMBL" id="CP138581">
    <property type="protein sequence ID" value="WPG99008.1"/>
    <property type="molecule type" value="Genomic_DNA"/>
</dbReference>
<dbReference type="FunFam" id="1.20.1250.20:FF:000196">
    <property type="entry name" value="MFS toxin efflux pump (AflT)"/>
    <property type="match status" value="1"/>
</dbReference>
<evidence type="ECO:0000256" key="6">
    <source>
        <dbReference type="SAM" id="Phobius"/>
    </source>
</evidence>
<dbReference type="PROSITE" id="PS50850">
    <property type="entry name" value="MFS"/>
    <property type="match status" value="1"/>
</dbReference>
<dbReference type="Gene3D" id="1.20.1720.10">
    <property type="entry name" value="Multidrug resistance protein D"/>
    <property type="match status" value="1"/>
</dbReference>
<dbReference type="AlphaFoldDB" id="A0AAQ3R647"/>
<dbReference type="Proteomes" id="UP001303373">
    <property type="component" value="Chromosome 2"/>
</dbReference>
<reference evidence="8 9" key="1">
    <citation type="submission" date="2023-11" db="EMBL/GenBank/DDBJ databases">
        <title>An acidophilic fungus is an integral part of prey digestion in a carnivorous sundew plant.</title>
        <authorList>
            <person name="Tsai I.J."/>
        </authorList>
    </citation>
    <scope>NUCLEOTIDE SEQUENCE [LARGE SCALE GENOMIC DNA]</scope>
    <source>
        <strain evidence="8">169a</strain>
    </source>
</reference>
<feature type="transmembrane region" description="Helical" evidence="6">
    <location>
        <begin position="189"/>
        <end position="208"/>
    </location>
</feature>
<protein>
    <recommendedName>
        <fullName evidence="7">Major facilitator superfamily (MFS) profile domain-containing protein</fullName>
    </recommendedName>
</protein>
<dbReference type="GO" id="GO:0005886">
    <property type="term" value="C:plasma membrane"/>
    <property type="evidence" value="ECO:0007669"/>
    <property type="project" value="TreeGrafter"/>
</dbReference>
<dbReference type="SUPFAM" id="SSF103473">
    <property type="entry name" value="MFS general substrate transporter"/>
    <property type="match status" value="1"/>
</dbReference>
<dbReference type="Pfam" id="PF07690">
    <property type="entry name" value="MFS_1"/>
    <property type="match status" value="1"/>
</dbReference>
<evidence type="ECO:0000256" key="3">
    <source>
        <dbReference type="ARBA" id="ARBA00022989"/>
    </source>
</evidence>
<name>A0AAQ3R647_9PEZI</name>
<keyword evidence="3 6" id="KW-1133">Transmembrane helix</keyword>
<keyword evidence="4 6" id="KW-0472">Membrane</keyword>
<dbReference type="Gene3D" id="1.20.1250.20">
    <property type="entry name" value="MFS general substrate transporter like domains"/>
    <property type="match status" value="1"/>
</dbReference>
<evidence type="ECO:0000256" key="5">
    <source>
        <dbReference type="SAM" id="MobiDB-lite"/>
    </source>
</evidence>
<evidence type="ECO:0000313" key="8">
    <source>
        <dbReference type="EMBL" id="WPG99008.1"/>
    </source>
</evidence>
<evidence type="ECO:0000256" key="4">
    <source>
        <dbReference type="ARBA" id="ARBA00023136"/>
    </source>
</evidence>
<feature type="transmembrane region" description="Helical" evidence="6">
    <location>
        <begin position="289"/>
        <end position="309"/>
    </location>
</feature>
<feature type="transmembrane region" description="Helical" evidence="6">
    <location>
        <begin position="330"/>
        <end position="355"/>
    </location>
</feature>
<gene>
    <name evidence="8" type="ORF">R9X50_00181000</name>
</gene>
<dbReference type="InterPro" id="IPR011701">
    <property type="entry name" value="MFS"/>
</dbReference>
<evidence type="ECO:0000256" key="1">
    <source>
        <dbReference type="ARBA" id="ARBA00004141"/>
    </source>
</evidence>
<dbReference type="GO" id="GO:0022857">
    <property type="term" value="F:transmembrane transporter activity"/>
    <property type="evidence" value="ECO:0007669"/>
    <property type="project" value="InterPro"/>
</dbReference>
<dbReference type="CDD" id="cd17502">
    <property type="entry name" value="MFS_Azr1_MDR_like"/>
    <property type="match status" value="1"/>
</dbReference>
<feature type="compositionally biased region" description="Polar residues" evidence="5">
    <location>
        <begin position="1"/>
        <end position="19"/>
    </location>
</feature>
<proteinExistence type="predicted"/>
<feature type="transmembrane region" description="Helical" evidence="6">
    <location>
        <begin position="104"/>
        <end position="123"/>
    </location>
</feature>
<feature type="transmembrane region" description="Helical" evidence="6">
    <location>
        <begin position="524"/>
        <end position="550"/>
    </location>
</feature>
<feature type="transmembrane region" description="Helical" evidence="6">
    <location>
        <begin position="392"/>
        <end position="412"/>
    </location>
</feature>
<dbReference type="PANTHER" id="PTHR23501">
    <property type="entry name" value="MAJOR FACILITATOR SUPERFAMILY"/>
    <property type="match status" value="1"/>
</dbReference>
<feature type="transmembrane region" description="Helical" evidence="6">
    <location>
        <begin position="164"/>
        <end position="182"/>
    </location>
</feature>
<organism evidence="8 9">
    <name type="scientific">Acrodontium crateriforme</name>
    <dbReference type="NCBI Taxonomy" id="150365"/>
    <lineage>
        <taxon>Eukaryota</taxon>
        <taxon>Fungi</taxon>
        <taxon>Dikarya</taxon>
        <taxon>Ascomycota</taxon>
        <taxon>Pezizomycotina</taxon>
        <taxon>Dothideomycetes</taxon>
        <taxon>Dothideomycetidae</taxon>
        <taxon>Mycosphaerellales</taxon>
        <taxon>Teratosphaeriaceae</taxon>
        <taxon>Acrodontium</taxon>
    </lineage>
</organism>
<comment type="subcellular location">
    <subcellularLocation>
        <location evidence="1">Membrane</location>
        <topology evidence="1">Multi-pass membrane protein</topology>
    </subcellularLocation>
</comment>
<accession>A0AAQ3R647</accession>
<evidence type="ECO:0000259" key="7">
    <source>
        <dbReference type="PROSITE" id="PS50850"/>
    </source>
</evidence>
<evidence type="ECO:0000313" key="9">
    <source>
        <dbReference type="Proteomes" id="UP001303373"/>
    </source>
</evidence>
<dbReference type="PANTHER" id="PTHR23501:SF198">
    <property type="entry name" value="AZOLE RESISTANCE PROTEIN 1-RELATED"/>
    <property type="match status" value="1"/>
</dbReference>
<feature type="transmembrane region" description="Helical" evidence="6">
    <location>
        <begin position="220"/>
        <end position="241"/>
    </location>
</feature>
<keyword evidence="2 6" id="KW-0812">Transmembrane</keyword>
<feature type="transmembrane region" description="Helical" evidence="6">
    <location>
        <begin position="64"/>
        <end position="92"/>
    </location>
</feature>
<dbReference type="InterPro" id="IPR020846">
    <property type="entry name" value="MFS_dom"/>
</dbReference>
<feature type="domain" description="Major facilitator superfamily (MFS) profile" evidence="7">
    <location>
        <begin position="67"/>
        <end position="555"/>
    </location>
</feature>
<dbReference type="InterPro" id="IPR036259">
    <property type="entry name" value="MFS_trans_sf"/>
</dbReference>
<feature type="transmembrane region" description="Helical" evidence="6">
    <location>
        <begin position="262"/>
        <end position="283"/>
    </location>
</feature>
<sequence>MPESENPTQSGVDTANSNALYDGRELESTGTEPGRGDAPDIPNSNGRPNEDEIENPERPKGIRFAVLFCCILLGDFFVGYDSSCVATLAPVITDQFNSLNQVGWYGTSYLLASCATILIYGQLYSYYSMKANYEIAFLIFVLGSVVTAAAPSSAIFIFGRALSGLGSAGVFAGSSIIVANSTSLKHRPIYQAMSGGVESIALALGPLISGAVSHGSSWRVSFYIIIPVGIACIVSVFFFVHNLQRPENADLSNNEKLRKLDLVGFAIYVPTVICFILGLQWAGSEYPWGNWRIILLLVLAAVLAVAFFATEYGAGDDGMFPLKMLRQRTVWLSSAYTFCNSAGLFVVAYYLPIYFQAVRGQTTLGSGLWYLPTALSFALAILAAGPATSFVGYYNPMLIIGSVLMAVGTGLMTTCTPHTPLGQWIGYQILYGVGCGLAFQQPYTAVQIVLPEDRVPTALVTLSFTQEIGGIVALSVAQNVYVNRLAHQLATQVPGLDSGIVLNNGALGIIDKVPPEFREQALNAYSAAIIDVFYIALGLTCLTCLLALGFQWRSVKEDKKDE</sequence>
<feature type="transmembrane region" description="Helical" evidence="6">
    <location>
        <begin position="367"/>
        <end position="385"/>
    </location>
</feature>
<keyword evidence="9" id="KW-1185">Reference proteome</keyword>
<feature type="transmembrane region" description="Helical" evidence="6">
    <location>
        <begin position="135"/>
        <end position="158"/>
    </location>
</feature>
<evidence type="ECO:0000256" key="2">
    <source>
        <dbReference type="ARBA" id="ARBA00022692"/>
    </source>
</evidence>
<feature type="region of interest" description="Disordered" evidence="5">
    <location>
        <begin position="1"/>
        <end position="56"/>
    </location>
</feature>